<dbReference type="AlphaFoldDB" id="A0A4C1U483"/>
<evidence type="ECO:0000313" key="1">
    <source>
        <dbReference type="EMBL" id="GBP21099.1"/>
    </source>
</evidence>
<dbReference type="Proteomes" id="UP000299102">
    <property type="component" value="Unassembled WGS sequence"/>
</dbReference>
<proteinExistence type="predicted"/>
<reference evidence="1 2" key="1">
    <citation type="journal article" date="2019" name="Commun. Biol.">
        <title>The bagworm genome reveals a unique fibroin gene that provides high tensile strength.</title>
        <authorList>
            <person name="Kono N."/>
            <person name="Nakamura H."/>
            <person name="Ohtoshi R."/>
            <person name="Tomita M."/>
            <person name="Numata K."/>
            <person name="Arakawa K."/>
        </authorList>
    </citation>
    <scope>NUCLEOTIDE SEQUENCE [LARGE SCALE GENOMIC DNA]</scope>
</reference>
<accession>A0A4C1U483</accession>
<name>A0A4C1U483_EUMVA</name>
<comment type="caution">
    <text evidence="1">The sequence shown here is derived from an EMBL/GenBank/DDBJ whole genome shotgun (WGS) entry which is preliminary data.</text>
</comment>
<protein>
    <submittedName>
        <fullName evidence="1">Uncharacterized protein</fullName>
    </submittedName>
</protein>
<dbReference type="EMBL" id="BGZK01000125">
    <property type="protein sequence ID" value="GBP21099.1"/>
    <property type="molecule type" value="Genomic_DNA"/>
</dbReference>
<gene>
    <name evidence="1" type="ORF">EVAR_11130_1</name>
</gene>
<sequence>MLLRVHGFGKGFRIRRPHNTRILVSFADGPLRALKATARSIVTPSAEHVITASSVDIMSQRVETLYISASGRACCRVQETSFVSAAPAPAPAITRREWPRPRRRLSHTEAQDRHRLRLEITTFLAHEEPEAEVGDATAAFAVRGDSRVEGGSVPQPRQLVVQEPGARRRVAKPLGEHNAPSPHTLQTGVQSDVTRVTVGICTWLRAAAVQARHERYSKPQFSGALGPGTRFGAFTRTR</sequence>
<keyword evidence="2" id="KW-1185">Reference proteome</keyword>
<organism evidence="1 2">
    <name type="scientific">Eumeta variegata</name>
    <name type="common">Bagworm moth</name>
    <name type="synonym">Eumeta japonica</name>
    <dbReference type="NCBI Taxonomy" id="151549"/>
    <lineage>
        <taxon>Eukaryota</taxon>
        <taxon>Metazoa</taxon>
        <taxon>Ecdysozoa</taxon>
        <taxon>Arthropoda</taxon>
        <taxon>Hexapoda</taxon>
        <taxon>Insecta</taxon>
        <taxon>Pterygota</taxon>
        <taxon>Neoptera</taxon>
        <taxon>Endopterygota</taxon>
        <taxon>Lepidoptera</taxon>
        <taxon>Glossata</taxon>
        <taxon>Ditrysia</taxon>
        <taxon>Tineoidea</taxon>
        <taxon>Psychidae</taxon>
        <taxon>Oiketicinae</taxon>
        <taxon>Eumeta</taxon>
    </lineage>
</organism>
<evidence type="ECO:0000313" key="2">
    <source>
        <dbReference type="Proteomes" id="UP000299102"/>
    </source>
</evidence>